<gene>
    <name evidence="1" type="ORF">DdX_21880</name>
</gene>
<keyword evidence="2" id="KW-1185">Reference proteome</keyword>
<accession>A0AAD4QUV8</accession>
<comment type="caution">
    <text evidence="1">The sequence shown here is derived from an EMBL/GenBank/DDBJ whole genome shotgun (WGS) entry which is preliminary data.</text>
</comment>
<name>A0AAD4QUV8_9BILA</name>
<organism evidence="1 2">
    <name type="scientific">Ditylenchus destructor</name>
    <dbReference type="NCBI Taxonomy" id="166010"/>
    <lineage>
        <taxon>Eukaryota</taxon>
        <taxon>Metazoa</taxon>
        <taxon>Ecdysozoa</taxon>
        <taxon>Nematoda</taxon>
        <taxon>Chromadorea</taxon>
        <taxon>Rhabditida</taxon>
        <taxon>Tylenchina</taxon>
        <taxon>Tylenchomorpha</taxon>
        <taxon>Sphaerularioidea</taxon>
        <taxon>Anguinidae</taxon>
        <taxon>Anguininae</taxon>
        <taxon>Ditylenchus</taxon>
    </lineage>
</organism>
<sequence length="121" mass="13494">MHKYGLNGLMRLDSIGANHDLNPDKVTGITPTECSCVSNACYAKNLRELRISHPSGLRHQKFRMGPFLDASDPKGSKRAMAEYHKNQCNQSKPPNTFTAMASYIAKKSVVNDMVNISNFYT</sequence>
<reference evidence="1" key="1">
    <citation type="submission" date="2022-01" db="EMBL/GenBank/DDBJ databases">
        <title>Genome Sequence Resource for Two Populations of Ditylenchus destructor, the Migratory Endoparasitic Phytonematode.</title>
        <authorList>
            <person name="Zhang H."/>
            <person name="Lin R."/>
            <person name="Xie B."/>
        </authorList>
    </citation>
    <scope>NUCLEOTIDE SEQUENCE</scope>
    <source>
        <strain evidence="1">BazhouSP</strain>
    </source>
</reference>
<dbReference type="AlphaFoldDB" id="A0AAD4QUV8"/>
<proteinExistence type="predicted"/>
<evidence type="ECO:0000313" key="1">
    <source>
        <dbReference type="EMBL" id="KAI1691448.1"/>
    </source>
</evidence>
<evidence type="ECO:0000313" key="2">
    <source>
        <dbReference type="Proteomes" id="UP001201812"/>
    </source>
</evidence>
<dbReference type="Proteomes" id="UP001201812">
    <property type="component" value="Unassembled WGS sequence"/>
</dbReference>
<protein>
    <submittedName>
        <fullName evidence="1">Uncharacterized protein</fullName>
    </submittedName>
</protein>
<dbReference type="EMBL" id="JAKKPZ010000926">
    <property type="protein sequence ID" value="KAI1691448.1"/>
    <property type="molecule type" value="Genomic_DNA"/>
</dbReference>